<protein>
    <submittedName>
        <fullName evidence="3">Lysozyme inhibitor LprI family protein</fullName>
    </submittedName>
</protein>
<dbReference type="Gene3D" id="1.20.1270.180">
    <property type="match status" value="1"/>
</dbReference>
<dbReference type="RefSeq" id="WP_120134040.1">
    <property type="nucleotide sequence ID" value="NZ_RAHH01000022.1"/>
</dbReference>
<keyword evidence="4" id="KW-1185">Reference proteome</keyword>
<evidence type="ECO:0000313" key="4">
    <source>
        <dbReference type="Proteomes" id="UP000284908"/>
    </source>
</evidence>
<dbReference type="AlphaFoldDB" id="A0A419N5M8"/>
<name>A0A419N5M8_9GAMM</name>
<dbReference type="Proteomes" id="UP000284908">
    <property type="component" value="Unassembled WGS sequence"/>
</dbReference>
<dbReference type="InterPro" id="IPR009739">
    <property type="entry name" value="LprI-like_N"/>
</dbReference>
<organism evidence="3 4">
    <name type="scientific">Rahnella woolbedingensis</name>
    <dbReference type="NCBI Taxonomy" id="1510574"/>
    <lineage>
        <taxon>Bacteria</taxon>
        <taxon>Pseudomonadati</taxon>
        <taxon>Pseudomonadota</taxon>
        <taxon>Gammaproteobacteria</taxon>
        <taxon>Enterobacterales</taxon>
        <taxon>Yersiniaceae</taxon>
        <taxon>Rahnella</taxon>
    </lineage>
</organism>
<feature type="domain" description="Lysozyme inhibitor LprI-like N-terminal" evidence="2">
    <location>
        <begin position="22"/>
        <end position="111"/>
    </location>
</feature>
<feature type="chain" id="PRO_5019583197" evidence="1">
    <location>
        <begin position="18"/>
        <end position="126"/>
    </location>
</feature>
<evidence type="ECO:0000256" key="1">
    <source>
        <dbReference type="SAM" id="SignalP"/>
    </source>
</evidence>
<dbReference type="EMBL" id="RAHH01000022">
    <property type="protein sequence ID" value="RJT41567.1"/>
    <property type="molecule type" value="Genomic_DNA"/>
</dbReference>
<gene>
    <name evidence="3" type="ORF">D6C13_17820</name>
</gene>
<accession>A0A419N5M8</accession>
<dbReference type="Pfam" id="PF07007">
    <property type="entry name" value="LprI"/>
    <property type="match status" value="1"/>
</dbReference>
<reference evidence="3 4" key="1">
    <citation type="submission" date="2018-09" db="EMBL/GenBank/DDBJ databases">
        <authorList>
            <person name="Le Fleche-Mateos A."/>
        </authorList>
    </citation>
    <scope>NUCLEOTIDE SEQUENCE [LARGE SCALE GENOMIC DNA]</scope>
    <source>
        <strain evidence="3 4">DSM 27399</strain>
    </source>
</reference>
<proteinExistence type="predicted"/>
<sequence length="126" mass="14100">MRIALFALFALTPFVHAAEIDCKNATTQIDMNICAGQDFKRSDTLLNQAYKQKMAQLSPEQQTKFKAAQRSWIAFRDNDCAFMSSGVDGGSVQPMIYSGCLQLKTEQRTKEINDILHCEEGDLSCP</sequence>
<evidence type="ECO:0000313" key="3">
    <source>
        <dbReference type="EMBL" id="RJT41567.1"/>
    </source>
</evidence>
<keyword evidence="1" id="KW-0732">Signal</keyword>
<feature type="signal peptide" evidence="1">
    <location>
        <begin position="1"/>
        <end position="17"/>
    </location>
</feature>
<comment type="caution">
    <text evidence="3">The sequence shown here is derived from an EMBL/GenBank/DDBJ whole genome shotgun (WGS) entry which is preliminary data.</text>
</comment>
<dbReference type="PANTHER" id="PTHR39176">
    <property type="entry name" value="PERIPLASMIC PROTEIN-RELATED"/>
    <property type="match status" value="1"/>
</dbReference>
<dbReference type="PANTHER" id="PTHR39176:SF1">
    <property type="entry name" value="PERIPLASMIC PROTEIN"/>
    <property type="match status" value="1"/>
</dbReference>
<evidence type="ECO:0000259" key="2">
    <source>
        <dbReference type="Pfam" id="PF07007"/>
    </source>
</evidence>
<dbReference type="OrthoDB" id="7340239at2"/>